<protein>
    <submittedName>
        <fullName evidence="1">Uncharacterized protein</fullName>
    </submittedName>
</protein>
<dbReference type="Proteomes" id="UP000747013">
    <property type="component" value="Unassembled WGS sequence"/>
</dbReference>
<sequence>MRKRDKLRKKQAKIEIRSLLIKYRKALQRADATYSDQDLGRVAIMEIVLPFKLRLAEIQLNAVATAYKKTIHFDFGDLKKEYCGLDEHNR</sequence>
<reference evidence="1" key="2">
    <citation type="submission" date="2021-09" db="EMBL/GenBank/DDBJ databases">
        <authorList>
            <person name="Gilroy R."/>
        </authorList>
    </citation>
    <scope>NUCLEOTIDE SEQUENCE</scope>
    <source>
        <strain evidence="1">7886</strain>
    </source>
</reference>
<gene>
    <name evidence="1" type="ORF">K8V88_09785</name>
</gene>
<evidence type="ECO:0000313" key="2">
    <source>
        <dbReference type="Proteomes" id="UP000747013"/>
    </source>
</evidence>
<dbReference type="AlphaFoldDB" id="A0A921HSV6"/>
<evidence type="ECO:0000313" key="1">
    <source>
        <dbReference type="EMBL" id="HJF87712.1"/>
    </source>
</evidence>
<comment type="caution">
    <text evidence="1">The sequence shown here is derived from an EMBL/GenBank/DDBJ whole genome shotgun (WGS) entry which is preliminary data.</text>
</comment>
<reference evidence="1" key="1">
    <citation type="journal article" date="2021" name="PeerJ">
        <title>Extensive microbial diversity within the chicken gut microbiome revealed by metagenomics and culture.</title>
        <authorList>
            <person name="Gilroy R."/>
            <person name="Ravi A."/>
            <person name="Getino M."/>
            <person name="Pursley I."/>
            <person name="Horton D.L."/>
            <person name="Alikhan N.F."/>
            <person name="Baker D."/>
            <person name="Gharbi K."/>
            <person name="Hall N."/>
            <person name="Watson M."/>
            <person name="Adriaenssens E.M."/>
            <person name="Foster-Nyarko E."/>
            <person name="Jarju S."/>
            <person name="Secka A."/>
            <person name="Antonio M."/>
            <person name="Oren A."/>
            <person name="Chaudhuri R.R."/>
            <person name="La Ragione R."/>
            <person name="Hildebrand F."/>
            <person name="Pallen M.J."/>
        </authorList>
    </citation>
    <scope>NUCLEOTIDE SEQUENCE</scope>
    <source>
        <strain evidence="1">7886</strain>
    </source>
</reference>
<dbReference type="EMBL" id="DYWC01000231">
    <property type="protein sequence ID" value="HJF87712.1"/>
    <property type="molecule type" value="Genomic_DNA"/>
</dbReference>
<proteinExistence type="predicted"/>
<name>A0A921HSV6_9LACO</name>
<organism evidence="1 2">
    <name type="scientific">Companilactobacillus farciminis</name>
    <dbReference type="NCBI Taxonomy" id="1612"/>
    <lineage>
        <taxon>Bacteria</taxon>
        <taxon>Bacillati</taxon>
        <taxon>Bacillota</taxon>
        <taxon>Bacilli</taxon>
        <taxon>Lactobacillales</taxon>
        <taxon>Lactobacillaceae</taxon>
        <taxon>Companilactobacillus</taxon>
    </lineage>
</organism>
<accession>A0A921HSV6</accession>